<organism evidence="1 2">
    <name type="scientific">Araneus ventricosus</name>
    <name type="common">Orbweaver spider</name>
    <name type="synonym">Epeira ventricosa</name>
    <dbReference type="NCBI Taxonomy" id="182803"/>
    <lineage>
        <taxon>Eukaryota</taxon>
        <taxon>Metazoa</taxon>
        <taxon>Ecdysozoa</taxon>
        <taxon>Arthropoda</taxon>
        <taxon>Chelicerata</taxon>
        <taxon>Arachnida</taxon>
        <taxon>Araneae</taxon>
        <taxon>Araneomorphae</taxon>
        <taxon>Entelegynae</taxon>
        <taxon>Araneoidea</taxon>
        <taxon>Araneidae</taxon>
        <taxon>Araneus</taxon>
    </lineage>
</organism>
<gene>
    <name evidence="1" type="ORF">AVEN_52559_1</name>
</gene>
<dbReference type="OrthoDB" id="6432094at2759"/>
<accession>A0A4Y2SU98</accession>
<proteinExistence type="predicted"/>
<dbReference type="EMBL" id="BGPR01024062">
    <property type="protein sequence ID" value="GBN91797.1"/>
    <property type="molecule type" value="Genomic_DNA"/>
</dbReference>
<sequence length="106" mass="12166">MINSGAKFIESFHSQGATLLSHLKTKCFFFKTSSDPILSYCAQIWGLTAKTDHKKIQIPPNKILRIIINAPWFVRNEIIHNDLHIESTEDHIKQSRPEQKPGQVQN</sequence>
<evidence type="ECO:0000313" key="1">
    <source>
        <dbReference type="EMBL" id="GBN91797.1"/>
    </source>
</evidence>
<comment type="caution">
    <text evidence="1">The sequence shown here is derived from an EMBL/GenBank/DDBJ whole genome shotgun (WGS) entry which is preliminary data.</text>
</comment>
<name>A0A4Y2SU98_ARAVE</name>
<dbReference type="Proteomes" id="UP000499080">
    <property type="component" value="Unassembled WGS sequence"/>
</dbReference>
<reference evidence="1 2" key="1">
    <citation type="journal article" date="2019" name="Sci. Rep.">
        <title>Orb-weaving spider Araneus ventricosus genome elucidates the spidroin gene catalogue.</title>
        <authorList>
            <person name="Kono N."/>
            <person name="Nakamura H."/>
            <person name="Ohtoshi R."/>
            <person name="Moran D.A.P."/>
            <person name="Shinohara A."/>
            <person name="Yoshida Y."/>
            <person name="Fujiwara M."/>
            <person name="Mori M."/>
            <person name="Tomita M."/>
            <person name="Arakawa K."/>
        </authorList>
    </citation>
    <scope>NUCLEOTIDE SEQUENCE [LARGE SCALE GENOMIC DNA]</scope>
</reference>
<evidence type="ECO:0000313" key="2">
    <source>
        <dbReference type="Proteomes" id="UP000499080"/>
    </source>
</evidence>
<protein>
    <submittedName>
        <fullName evidence="1">Uncharacterized protein</fullName>
    </submittedName>
</protein>
<keyword evidence="2" id="KW-1185">Reference proteome</keyword>
<dbReference type="AlphaFoldDB" id="A0A4Y2SU98"/>